<dbReference type="EMBL" id="BAAFSV010000001">
    <property type="protein sequence ID" value="GAB1310750.1"/>
    <property type="molecule type" value="Genomic_DNA"/>
</dbReference>
<dbReference type="PANTHER" id="PTHR42339">
    <property type="entry name" value="HISTONE H1"/>
    <property type="match status" value="1"/>
</dbReference>
<dbReference type="PANTHER" id="PTHR42339:SF1">
    <property type="entry name" value="HISTONE H1"/>
    <property type="match status" value="1"/>
</dbReference>
<sequence>MPASASKLPSDKKPSKKRKSTEDHAPVAPVNIDDIDLEGMIMDENCDQVRRKVERLIDSGAITKTAFAREIGVSARSLNSFLGTHGPTSGSRCAAYGASWEYFKKREIAGIKVPAKKRKTSATDSAATNNTTTTSGGKRQRGATNSVAVDLSGIELDGEEDDEVPVYDTCDEIRRKINAHLRKPGVTQAQLCRDIYAQLKGPCRPKNPFQSSQLANFRRMKGALSGARSSLFYGAYVFFEKLRIKEGKPKSKHREEMETEWGHAGMRRDIDNRTHFICRAGAEPYIDQYGKVRSY</sequence>
<feature type="region of interest" description="Disordered" evidence="1">
    <location>
        <begin position="1"/>
        <end position="30"/>
    </location>
</feature>
<organism evidence="3 4">
    <name type="scientific">Madurella fahalii</name>
    <dbReference type="NCBI Taxonomy" id="1157608"/>
    <lineage>
        <taxon>Eukaryota</taxon>
        <taxon>Fungi</taxon>
        <taxon>Dikarya</taxon>
        <taxon>Ascomycota</taxon>
        <taxon>Pezizomycotina</taxon>
        <taxon>Sordariomycetes</taxon>
        <taxon>Sordariomycetidae</taxon>
        <taxon>Sordariales</taxon>
        <taxon>Sordariales incertae sedis</taxon>
        <taxon>Madurella</taxon>
    </lineage>
</organism>
<dbReference type="Gene3D" id="1.10.260.40">
    <property type="entry name" value="lambda repressor-like DNA-binding domains"/>
    <property type="match status" value="1"/>
</dbReference>
<evidence type="ECO:0000313" key="4">
    <source>
        <dbReference type="Proteomes" id="UP001628179"/>
    </source>
</evidence>
<dbReference type="Proteomes" id="UP001628179">
    <property type="component" value="Unassembled WGS sequence"/>
</dbReference>
<dbReference type="InterPro" id="IPR010982">
    <property type="entry name" value="Lambda_DNA-bd_dom_sf"/>
</dbReference>
<feature type="domain" description="DUF7726" evidence="2">
    <location>
        <begin position="41"/>
        <end position="112"/>
    </location>
</feature>
<dbReference type="GeneID" id="98171705"/>
<name>A0ABQ0FZ13_9PEZI</name>
<feature type="region of interest" description="Disordered" evidence="1">
    <location>
        <begin position="115"/>
        <end position="143"/>
    </location>
</feature>
<protein>
    <recommendedName>
        <fullName evidence="2">DUF7726 domain-containing protein</fullName>
    </recommendedName>
</protein>
<accession>A0ABQ0FZ13</accession>
<evidence type="ECO:0000259" key="2">
    <source>
        <dbReference type="Pfam" id="PF24852"/>
    </source>
</evidence>
<dbReference type="InterPro" id="IPR056143">
    <property type="entry name" value="DUF7726"/>
</dbReference>
<reference evidence="3 4" key="1">
    <citation type="submission" date="2024-09" db="EMBL/GenBank/DDBJ databases">
        <title>Itraconazole resistance in Madurella fahalii resulting from another homologue of gene encoding cytochrome P450 14-alpha sterol demethylase (CYP51).</title>
        <authorList>
            <person name="Yoshioka I."/>
            <person name="Fahal A.H."/>
            <person name="Kaneko S."/>
            <person name="Yaguchi T."/>
        </authorList>
    </citation>
    <scope>NUCLEOTIDE SEQUENCE [LARGE SCALE GENOMIC DNA]</scope>
    <source>
        <strain evidence="3 4">IFM 68171</strain>
    </source>
</reference>
<evidence type="ECO:0000313" key="3">
    <source>
        <dbReference type="EMBL" id="GAB1310750.1"/>
    </source>
</evidence>
<dbReference type="Pfam" id="PF24852">
    <property type="entry name" value="DUF7726"/>
    <property type="match status" value="2"/>
</dbReference>
<keyword evidence="4" id="KW-1185">Reference proteome</keyword>
<dbReference type="RefSeq" id="XP_070912483.1">
    <property type="nucleotide sequence ID" value="XM_071056382.1"/>
</dbReference>
<gene>
    <name evidence="3" type="ORF">MFIFM68171_00960</name>
</gene>
<feature type="compositionally biased region" description="Low complexity" evidence="1">
    <location>
        <begin position="122"/>
        <end position="135"/>
    </location>
</feature>
<evidence type="ECO:0000256" key="1">
    <source>
        <dbReference type="SAM" id="MobiDB-lite"/>
    </source>
</evidence>
<feature type="domain" description="DUF7726" evidence="2">
    <location>
        <begin position="164"/>
        <end position="248"/>
    </location>
</feature>
<proteinExistence type="predicted"/>
<comment type="caution">
    <text evidence="3">The sequence shown here is derived from an EMBL/GenBank/DDBJ whole genome shotgun (WGS) entry which is preliminary data.</text>
</comment>